<protein>
    <recommendedName>
        <fullName evidence="3">Oxidoreductase</fullName>
    </recommendedName>
</protein>
<accession>A0A7W7DCH0</accession>
<comment type="caution">
    <text evidence="1">The sequence shown here is derived from an EMBL/GenBank/DDBJ whole genome shotgun (WGS) entry which is preliminary data.</text>
</comment>
<dbReference type="EMBL" id="JACHND010000001">
    <property type="protein sequence ID" value="MBB4704237.1"/>
    <property type="molecule type" value="Genomic_DNA"/>
</dbReference>
<evidence type="ECO:0000313" key="2">
    <source>
        <dbReference type="Proteomes" id="UP000542210"/>
    </source>
</evidence>
<sequence>MTIFESLTPVEERLRGAFTRGEWLDLRQAKDRVVRAAVVQGLLLGAVAAGEGYAPAIRLRGARVTGRLDLMGAVTEYPLILEHCRLEEEVRLVEAATRTVRIVHSRLTALNGARLRLEGLLNLYGSTVAKGVRLDRAKVTGEIYLRDAVLGADAEGVALSADGLAVDGRFAAAGLTARGMLRLRALRVSGSLDLSEARVTGTGTMAVDAEASVVDGQFHAERLRTDGELRLRHARIGASLQLVGARLINPTGCALSAGGMAVTGGTWCVAPFTASGEVRLIGARLGANFSFKGAALGNDDGAALTLDHAVVEGGVIGDDATLSGGHLSMRHAALNGGITLRRARLSAAKDGEPLRMEGAAIEGLAGFDDVHAEGGLYIRDCRFGGPVSFAGARLEAPDGAALRFVRNETAGRVGCERMTARGEVRFEHTRVGRDLDLREAVLSAQDGTALDATGLHAAELALLARGTRGRIVLDHARIGLLRDDPERWPRALHVNGLAYEALEPRLPAESRLGWLRRDARGYQPQPYEQLAAHYTASGHLADARAVMFAKERAQRAGKTVLGRLWSGLQEVTVGFGYKPGRAALWLAVLVAAGAVVYGAAHPAPLKKGEAPDFNPIVYTLDLLLPFVDLGQQNAYNPSGGAQWFSYCLVAAGWILATTIARGVARVVGR</sequence>
<keyword evidence="2" id="KW-1185">Reference proteome</keyword>
<organism evidence="1 2">
    <name type="scientific">Sphaerisporangium siamense</name>
    <dbReference type="NCBI Taxonomy" id="795645"/>
    <lineage>
        <taxon>Bacteria</taxon>
        <taxon>Bacillati</taxon>
        <taxon>Actinomycetota</taxon>
        <taxon>Actinomycetes</taxon>
        <taxon>Streptosporangiales</taxon>
        <taxon>Streptosporangiaceae</taxon>
        <taxon>Sphaerisporangium</taxon>
    </lineage>
</organism>
<dbReference type="RefSeq" id="WP_184885164.1">
    <property type="nucleotide sequence ID" value="NZ_BOOV01000012.1"/>
</dbReference>
<evidence type="ECO:0008006" key="3">
    <source>
        <dbReference type="Google" id="ProtNLM"/>
    </source>
</evidence>
<dbReference type="AlphaFoldDB" id="A0A7W7DCH0"/>
<reference evidence="1 2" key="1">
    <citation type="submission" date="2020-08" db="EMBL/GenBank/DDBJ databases">
        <title>Sequencing the genomes of 1000 actinobacteria strains.</title>
        <authorList>
            <person name="Klenk H.-P."/>
        </authorList>
    </citation>
    <scope>NUCLEOTIDE SEQUENCE [LARGE SCALE GENOMIC DNA]</scope>
    <source>
        <strain evidence="1 2">DSM 45784</strain>
    </source>
</reference>
<proteinExistence type="predicted"/>
<gene>
    <name evidence="1" type="ORF">BJ982_005781</name>
</gene>
<evidence type="ECO:0000313" key="1">
    <source>
        <dbReference type="EMBL" id="MBB4704237.1"/>
    </source>
</evidence>
<dbReference type="Proteomes" id="UP000542210">
    <property type="component" value="Unassembled WGS sequence"/>
</dbReference>
<name>A0A7W7DCH0_9ACTN</name>